<evidence type="ECO:0000256" key="6">
    <source>
        <dbReference type="ARBA" id="ARBA00023136"/>
    </source>
</evidence>
<feature type="transmembrane region" description="Helical" evidence="7">
    <location>
        <begin position="367"/>
        <end position="389"/>
    </location>
</feature>
<dbReference type="PANTHER" id="PTHR33406">
    <property type="entry name" value="MEMBRANE PROTEIN MJ1562-RELATED"/>
    <property type="match status" value="1"/>
</dbReference>
<dbReference type="Gene3D" id="1.20.1640.10">
    <property type="entry name" value="Multidrug efflux transporter AcrB transmembrane domain"/>
    <property type="match status" value="2"/>
</dbReference>
<comment type="subcellular location">
    <subcellularLocation>
        <location evidence="1">Cell membrane</location>
        <topology evidence="1">Multi-pass membrane protein</topology>
    </subcellularLocation>
</comment>
<evidence type="ECO:0000256" key="4">
    <source>
        <dbReference type="ARBA" id="ARBA00022692"/>
    </source>
</evidence>
<feature type="transmembrane region" description="Helical" evidence="7">
    <location>
        <begin position="930"/>
        <end position="949"/>
    </location>
</feature>
<protein>
    <submittedName>
        <fullName evidence="9">Putative RND superfamily transporter</fullName>
    </submittedName>
</protein>
<proteinExistence type="inferred from homology"/>
<dbReference type="PROSITE" id="PS50156">
    <property type="entry name" value="SSD"/>
    <property type="match status" value="1"/>
</dbReference>
<feature type="transmembrane region" description="Helical" evidence="7">
    <location>
        <begin position="955"/>
        <end position="981"/>
    </location>
</feature>
<evidence type="ECO:0000259" key="8">
    <source>
        <dbReference type="PROSITE" id="PS50156"/>
    </source>
</evidence>
<evidence type="ECO:0000313" key="9">
    <source>
        <dbReference type="EMBL" id="AIF00890.1"/>
    </source>
</evidence>
<dbReference type="InterPro" id="IPR050545">
    <property type="entry name" value="Mycobact_MmpL"/>
</dbReference>
<feature type="transmembrane region" description="Helical" evidence="7">
    <location>
        <begin position="527"/>
        <end position="552"/>
    </location>
</feature>
<feature type="transmembrane region" description="Helical" evidence="7">
    <location>
        <begin position="832"/>
        <end position="852"/>
    </location>
</feature>
<keyword evidence="5 7" id="KW-1133">Transmembrane helix</keyword>
<dbReference type="AlphaFoldDB" id="A0A075GC65"/>
<evidence type="ECO:0000256" key="2">
    <source>
        <dbReference type="ARBA" id="ARBA00010157"/>
    </source>
</evidence>
<sequence>MEDEVGDAKGNFALSDRLSSLKQHPVFVTYLNISDQFRDRATLVGDWTHSFIDGQARRFYRTIFRSPGPIVIVMILLTLLVGKDAMDFGQQINGDVEIYLPDGADSTELLLDVREQWSTDIVLLYIHTDNAIDDESRRGSENITDVAILQQISFLEGDDDNKEMGRYARGIDWNKEDRGTQDGVVWVLSASQLIKEGNSAPSRFTCAVEKYGLPIVTSSECQITNQDPRDTYVIPNNQDQVNNTVENLGSALENLVVDSNGDGVWDTAVVVMGIRFEMDGTDVDSRTDPEGNEILDHKAFIQHVKSVITDCASNPDIYNQFDDPLCARDYGGVKLSSMNEERWEEIPTRQAVTVTGLTPVLHDVSDAIYLALEDMLPISLALVCLVMIALHRNPKVIIICGTPIILSLAVTFGTTVILDIMLTPMIIAAGPILIGLGVDYALHLINRIEETRNKLLEENANAVAKARRDGEVIEELDPWDKKLYLDATVHSMMTTGHAVLLSAITTIIGFSVLAWEWLVPIQPMRTVGITLVLGIACTFFFSIILVPALGWLVRYRKTGGKKAEKVWEKIGEVPVRGAFIVIIMAFLISGIGAFYLSAELGKDITGSSDEVPPGLESYEALAEYSRVFEGGQTNMFIIDAKDRGVINDIAPIRHLEVLDSIEYMQEEKINHVENTTSISLVTILKAVHINVNLSGQQMYDRSLWEILHSPCWDDPAQLECIITGDIVITSATSRETMINIAFDTLSYEIRSMLMNEPLANLGETKTLVYVNQPYISLGIAGELRDQLDSYLSEGGCDDALSCNAMGVEGVKNSLLTGGLPVSLDINKGVHSAQMDATIATMIVLLFTMTILFRSPRLAFFTMTAVGVVVLWQPLLMRGGDVNVNVFTAMISTIVFGIGVDDSIHVMDRIREEGETPGGIVKAVARTGQTIFETTVTTTAGLAAGLTLAIPGLRNFFTLMMILIFLALITSCILLPALIVAYRQITSFIKGEGDWQDYDDVATLSDATMDAELTG</sequence>
<evidence type="ECO:0000256" key="7">
    <source>
        <dbReference type="SAM" id="Phobius"/>
    </source>
</evidence>
<dbReference type="SUPFAM" id="SSF82866">
    <property type="entry name" value="Multidrug efflux transporter AcrB transmembrane domain"/>
    <property type="match status" value="2"/>
</dbReference>
<accession>A0A075GC65</accession>
<reference evidence="9" key="1">
    <citation type="journal article" date="2014" name="Genome Biol. Evol.">
        <title>Pangenome evidence for extensive interdomain horizontal transfer affecting lineage core and shell genes in uncultured planktonic thaumarchaeota and euryarchaeota.</title>
        <authorList>
            <person name="Deschamps P."/>
            <person name="Zivanovic Y."/>
            <person name="Moreira D."/>
            <person name="Rodriguez-Valera F."/>
            <person name="Lopez-Garcia P."/>
        </authorList>
    </citation>
    <scope>NUCLEOTIDE SEQUENCE</scope>
</reference>
<dbReference type="Pfam" id="PF03176">
    <property type="entry name" value="MMPL"/>
    <property type="match status" value="3"/>
</dbReference>
<keyword evidence="4 7" id="KW-0812">Transmembrane</keyword>
<name>A0A075GC65_9EURY</name>
<feature type="transmembrane region" description="Helical" evidence="7">
    <location>
        <begin position="63"/>
        <end position="82"/>
    </location>
</feature>
<dbReference type="EMBL" id="KF900605">
    <property type="protein sequence ID" value="AIF00890.1"/>
    <property type="molecule type" value="Genomic_DNA"/>
</dbReference>
<feature type="transmembrane region" description="Helical" evidence="7">
    <location>
        <begin position="424"/>
        <end position="445"/>
    </location>
</feature>
<feature type="transmembrane region" description="Helical" evidence="7">
    <location>
        <begin position="396"/>
        <end position="418"/>
    </location>
</feature>
<evidence type="ECO:0000256" key="3">
    <source>
        <dbReference type="ARBA" id="ARBA00022475"/>
    </source>
</evidence>
<keyword evidence="6 7" id="KW-0472">Membrane</keyword>
<feature type="transmembrane region" description="Helical" evidence="7">
    <location>
        <begin position="573"/>
        <end position="596"/>
    </location>
</feature>
<dbReference type="PANTHER" id="PTHR33406:SF6">
    <property type="entry name" value="MEMBRANE PROTEIN YDGH-RELATED"/>
    <property type="match status" value="1"/>
</dbReference>
<dbReference type="InterPro" id="IPR004869">
    <property type="entry name" value="MMPL_dom"/>
</dbReference>
<keyword evidence="3" id="KW-1003">Cell membrane</keyword>
<feature type="transmembrane region" description="Helical" evidence="7">
    <location>
        <begin position="498"/>
        <end position="515"/>
    </location>
</feature>
<feature type="transmembrane region" description="Helical" evidence="7">
    <location>
        <begin position="857"/>
        <end position="875"/>
    </location>
</feature>
<evidence type="ECO:0000256" key="5">
    <source>
        <dbReference type="ARBA" id="ARBA00022989"/>
    </source>
</evidence>
<dbReference type="InterPro" id="IPR000731">
    <property type="entry name" value="SSD"/>
</dbReference>
<dbReference type="GO" id="GO:0005886">
    <property type="term" value="C:plasma membrane"/>
    <property type="evidence" value="ECO:0007669"/>
    <property type="project" value="UniProtKB-SubCell"/>
</dbReference>
<evidence type="ECO:0000256" key="1">
    <source>
        <dbReference type="ARBA" id="ARBA00004651"/>
    </source>
</evidence>
<organism evidence="9">
    <name type="scientific">uncultured marine group II/III euryarchaeote KM3_13_D07</name>
    <dbReference type="NCBI Taxonomy" id="1457872"/>
    <lineage>
        <taxon>Archaea</taxon>
        <taxon>Methanobacteriati</taxon>
        <taxon>Methanobacteriota</taxon>
        <taxon>environmental samples</taxon>
    </lineage>
</organism>
<feature type="transmembrane region" description="Helical" evidence="7">
    <location>
        <begin position="881"/>
        <end position="899"/>
    </location>
</feature>
<comment type="similarity">
    <text evidence="2">Belongs to the resistance-nodulation-cell division (RND) (TC 2.A.6) family. MmpL subfamily.</text>
</comment>
<feature type="domain" description="SSD" evidence="8">
    <location>
        <begin position="878"/>
        <end position="980"/>
    </location>
</feature>